<protein>
    <recommendedName>
        <fullName evidence="3">Peptidyl-prolyl cis-trans isomerase</fullName>
    </recommendedName>
</protein>
<gene>
    <name evidence="1" type="ORF">C8N47_12227</name>
</gene>
<dbReference type="AlphaFoldDB" id="A0A2T5BY18"/>
<evidence type="ECO:0000313" key="1">
    <source>
        <dbReference type="EMBL" id="PTN06345.1"/>
    </source>
</evidence>
<dbReference type="OrthoDB" id="9785180at2"/>
<reference evidence="1 2" key="1">
    <citation type="submission" date="2018-04" db="EMBL/GenBank/DDBJ databases">
        <title>Genomic Encyclopedia of Archaeal and Bacterial Type Strains, Phase II (KMG-II): from individual species to whole genera.</title>
        <authorList>
            <person name="Goeker M."/>
        </authorList>
    </citation>
    <scope>NUCLEOTIDE SEQUENCE [LARGE SCALE GENOMIC DNA]</scope>
    <source>
        <strain evidence="1 2">DSM 28823</strain>
    </source>
</reference>
<organism evidence="1 2">
    <name type="scientific">Mangrovibacterium marinum</name>
    <dbReference type="NCBI Taxonomy" id="1639118"/>
    <lineage>
        <taxon>Bacteria</taxon>
        <taxon>Pseudomonadati</taxon>
        <taxon>Bacteroidota</taxon>
        <taxon>Bacteroidia</taxon>
        <taxon>Marinilabiliales</taxon>
        <taxon>Prolixibacteraceae</taxon>
        <taxon>Mangrovibacterium</taxon>
    </lineage>
</organism>
<keyword evidence="2" id="KW-1185">Reference proteome</keyword>
<dbReference type="Proteomes" id="UP000243525">
    <property type="component" value="Unassembled WGS sequence"/>
</dbReference>
<accession>A0A2T5BY18</accession>
<evidence type="ECO:0008006" key="3">
    <source>
        <dbReference type="Google" id="ProtNLM"/>
    </source>
</evidence>
<sequence>MKNYLVALLLAGLTMPGCTPKTPDKTPVAKVGETYLYLEDLSEVVPQSLKGADSTLWVDDFIRKWIQNELLILNAEQNLSDKQKDVQAELDEYRNSLLTFRYKKELMEQKMDTVITTSEISAYYSKNLGRYKLNDDIVKAVYFKIPLEVANPELLKTLITTDDSDNLNQLNEYGIQYAKVFDRFDDHWVDWSTLKDQIPEEINIDQQILRRNKFIESSDTDYYYFICIRDFRQKNENAPVEYVENEIRNILLNERKIQFLKNIDEDVYKEGLASNKFKIYNIKK</sequence>
<comment type="caution">
    <text evidence="1">The sequence shown here is derived from an EMBL/GenBank/DDBJ whole genome shotgun (WGS) entry which is preliminary data.</text>
</comment>
<dbReference type="RefSeq" id="WP_107823566.1">
    <property type="nucleotide sequence ID" value="NZ_OY782574.1"/>
</dbReference>
<proteinExistence type="predicted"/>
<dbReference type="EMBL" id="QAAD01000022">
    <property type="protein sequence ID" value="PTN06345.1"/>
    <property type="molecule type" value="Genomic_DNA"/>
</dbReference>
<name>A0A2T5BY18_9BACT</name>
<evidence type="ECO:0000313" key="2">
    <source>
        <dbReference type="Proteomes" id="UP000243525"/>
    </source>
</evidence>